<gene>
    <name evidence="1" type="ORF">MM213_01500</name>
</gene>
<accession>A0ABS9V6U9</accession>
<sequence>MKKIFTIIISLTFGYHSFSQDLTSAIVVDSLAQLVVKDTSYWTNEFSVGLNFNQAAFSGNWKAGGVNSVAFGSIAAGKANYAKGKLSWDNQLELMYGIVKNEGQQVRKSNDRIFFDSKVGYKASKNWSYFGSLNFMTQFTDGFEYGPDDQRSLISGFFSPAFLTSGIGMEYKPNKDFALRIAPFSPRFTFVSDPTIIQNVPTNYGVPVGQKVRTEWLALQLYATYDKEITENLTVKSRYQMFANYETLAFKTIDHRLDVTLIAKITRFVDVTFTSINVYDLDMDPGIQYSQALALGILYKVSNKK</sequence>
<dbReference type="Pfam" id="PF11276">
    <property type="entry name" value="DUF3078"/>
    <property type="match status" value="1"/>
</dbReference>
<evidence type="ECO:0000313" key="1">
    <source>
        <dbReference type="EMBL" id="MCH7412142.1"/>
    </source>
</evidence>
<name>A0ABS9V6U9_9BACT</name>
<dbReference type="Proteomes" id="UP001165430">
    <property type="component" value="Unassembled WGS sequence"/>
</dbReference>
<dbReference type="RefSeq" id="WP_241409531.1">
    <property type="nucleotide sequence ID" value="NZ_JAKZGO010000001.1"/>
</dbReference>
<dbReference type="InterPro" id="IPR021428">
    <property type="entry name" value="DUF3078"/>
</dbReference>
<protein>
    <submittedName>
        <fullName evidence="1">DUF3078 domain-containing protein</fullName>
    </submittedName>
</protein>
<organism evidence="1 2">
    <name type="scientific">Belliella alkalica</name>
    <dbReference type="NCBI Taxonomy" id="1730871"/>
    <lineage>
        <taxon>Bacteria</taxon>
        <taxon>Pseudomonadati</taxon>
        <taxon>Bacteroidota</taxon>
        <taxon>Cytophagia</taxon>
        <taxon>Cytophagales</taxon>
        <taxon>Cyclobacteriaceae</taxon>
        <taxon>Belliella</taxon>
    </lineage>
</organism>
<proteinExistence type="predicted"/>
<keyword evidence="2" id="KW-1185">Reference proteome</keyword>
<evidence type="ECO:0000313" key="2">
    <source>
        <dbReference type="Proteomes" id="UP001165430"/>
    </source>
</evidence>
<reference evidence="1" key="1">
    <citation type="submission" date="2022-03" db="EMBL/GenBank/DDBJ databases">
        <title>De novo assembled genomes of Belliella spp. (Cyclobacteriaceae) strains.</title>
        <authorList>
            <person name="Szabo A."/>
            <person name="Korponai K."/>
            <person name="Felfoldi T."/>
        </authorList>
    </citation>
    <scope>NUCLEOTIDE SEQUENCE</scope>
    <source>
        <strain evidence="1">DSM 111903</strain>
    </source>
</reference>
<comment type="caution">
    <text evidence="1">The sequence shown here is derived from an EMBL/GenBank/DDBJ whole genome shotgun (WGS) entry which is preliminary data.</text>
</comment>
<dbReference type="EMBL" id="JAKZGO010000001">
    <property type="protein sequence ID" value="MCH7412142.1"/>
    <property type="molecule type" value="Genomic_DNA"/>
</dbReference>